<keyword evidence="3" id="KW-0614">Plasmid</keyword>
<organism evidence="3 4">
    <name type="scientific">Aliivibrio salmonicida (strain LFI1238)</name>
    <name type="common">Vibrio salmonicida (strain LFI1238)</name>
    <dbReference type="NCBI Taxonomy" id="316275"/>
    <lineage>
        <taxon>Bacteria</taxon>
        <taxon>Pseudomonadati</taxon>
        <taxon>Pseudomonadota</taxon>
        <taxon>Gammaproteobacteria</taxon>
        <taxon>Vibrionales</taxon>
        <taxon>Vibrionaceae</taxon>
        <taxon>Aliivibrio</taxon>
    </lineage>
</organism>
<dbReference type="NCBIfam" id="TIGR02756">
    <property type="entry name" value="TraK_Ftype"/>
    <property type="match status" value="1"/>
</dbReference>
<reference evidence="3 4" key="1">
    <citation type="journal article" date="2008" name="BMC Genomics">
        <title>The genome sequence of the fish pathogen Aliivibrio salmonicida strain LFI1238 shows extensive evidence of gene decay.</title>
        <authorList>
            <person name="Hjerde E."/>
            <person name="Lorentzen M.S."/>
            <person name="Holden M.T."/>
            <person name="Seeger K."/>
            <person name="Paulsen S."/>
            <person name="Bason N."/>
            <person name="Churcher C."/>
            <person name="Harris D."/>
            <person name="Norbertczak H."/>
            <person name="Quail M.A."/>
            <person name="Sanders S."/>
            <person name="Thurston S."/>
            <person name="Parkhill J."/>
            <person name="Willassen N.P."/>
            <person name="Thomson N.R."/>
        </authorList>
    </citation>
    <scope>NUCLEOTIDE SEQUENCE [LARGE SCALE GENOMIC DNA]</scope>
    <source>
        <strain evidence="3 4">LFI1238</strain>
    </source>
</reference>
<protein>
    <submittedName>
        <fullName evidence="3">Conjugative transfer protein TraK</fullName>
    </submittedName>
</protein>
<evidence type="ECO:0000313" key="3">
    <source>
        <dbReference type="EMBL" id="CAQ81864.1"/>
    </source>
</evidence>
<accession>B6ESX6</accession>
<geneLocation type="plasmid" evidence="3 4">
    <name>pVSAL840</name>
</geneLocation>
<gene>
    <name evidence="3" type="primary">traK</name>
    <name evidence="3" type="ordered locus">VSAL_p840_05</name>
</gene>
<proteinExistence type="predicted"/>
<evidence type="ECO:0000313" key="4">
    <source>
        <dbReference type="Proteomes" id="UP000001730"/>
    </source>
</evidence>
<keyword evidence="4" id="KW-1185">Reference proteome</keyword>
<dbReference type="Proteomes" id="UP000001730">
    <property type="component" value="Plasmid pVSAL840"/>
</dbReference>
<feature type="domain" description="TraK C-terminal" evidence="2">
    <location>
        <begin position="141"/>
        <end position="244"/>
    </location>
</feature>
<sequence>MKKNPSQPLVMIAAVLLSFLSFEGRAKNLPSNTYPFNDNDTVPIVLSSLNINRLVVRDDKIIGLDCPTGFCTSKGNKQDASGSITLRLNIALPFTAQVTTKNGRNFTLFITPRAIPALVSEFIGTANTRQEKSVFTRDFDYPTALTQFTKSMMLWSERGFLIDGFSLHHVDPSTLPKDTNPLAIIPQTVFVGKEYSGIIYRVLNQSSGQVTLSTSQFYSYSTRSAAITKDTLLPNEDMTLYIVTGGGNHAQ</sequence>
<name>B6ESX6_ALISL</name>
<dbReference type="InterPro" id="IPR010563">
    <property type="entry name" value="TraK_N"/>
</dbReference>
<evidence type="ECO:0000259" key="2">
    <source>
        <dbReference type="Pfam" id="PF23536"/>
    </source>
</evidence>
<dbReference type="Pfam" id="PF06586">
    <property type="entry name" value="TraK_N"/>
    <property type="match status" value="1"/>
</dbReference>
<dbReference type="InterPro" id="IPR055397">
    <property type="entry name" value="TraK_C"/>
</dbReference>
<dbReference type="KEGG" id="vsa:VSAL_p840_05"/>
<dbReference type="RefSeq" id="WP_012548843.1">
    <property type="nucleotide sequence ID" value="NC_011311.1"/>
</dbReference>
<dbReference type="InterPro" id="IPR014126">
    <property type="entry name" value="TraK_Ftype"/>
</dbReference>
<dbReference type="Pfam" id="PF23536">
    <property type="entry name" value="TraK_C"/>
    <property type="match status" value="1"/>
</dbReference>
<dbReference type="EMBL" id="FM178381">
    <property type="protein sequence ID" value="CAQ81864.1"/>
    <property type="molecule type" value="Genomic_DNA"/>
</dbReference>
<evidence type="ECO:0000259" key="1">
    <source>
        <dbReference type="Pfam" id="PF06586"/>
    </source>
</evidence>
<dbReference type="HOGENOM" id="CLU_1065374_0_0_6"/>
<feature type="domain" description="TraK N-terminal" evidence="1">
    <location>
        <begin position="36"/>
        <end position="125"/>
    </location>
</feature>
<dbReference type="AlphaFoldDB" id="B6ESX6"/>